<accession>A0A919Q3I0</accession>
<name>A0A919Q3I0_9MICO</name>
<gene>
    <name evidence="3" type="ORF">Dac01nite_18930</name>
</gene>
<evidence type="ECO:0000259" key="2">
    <source>
        <dbReference type="SMART" id="SM00960"/>
    </source>
</evidence>
<dbReference type="SMART" id="SM00960">
    <property type="entry name" value="Robl_LC7"/>
    <property type="match status" value="1"/>
</dbReference>
<feature type="transmembrane region" description="Helical" evidence="1">
    <location>
        <begin position="47"/>
        <end position="69"/>
    </location>
</feature>
<dbReference type="InterPro" id="IPR004942">
    <property type="entry name" value="Roadblock/LAMTOR2_dom"/>
</dbReference>
<organism evidence="3 4">
    <name type="scientific">Demequina activiva</name>
    <dbReference type="NCBI Taxonomy" id="1582364"/>
    <lineage>
        <taxon>Bacteria</taxon>
        <taxon>Bacillati</taxon>
        <taxon>Actinomycetota</taxon>
        <taxon>Actinomycetes</taxon>
        <taxon>Micrococcales</taxon>
        <taxon>Demequinaceae</taxon>
        <taxon>Demequina</taxon>
    </lineage>
</organism>
<keyword evidence="1" id="KW-1133">Transmembrane helix</keyword>
<dbReference type="SUPFAM" id="SSF103196">
    <property type="entry name" value="Roadblock/LC7 domain"/>
    <property type="match status" value="1"/>
</dbReference>
<evidence type="ECO:0000313" key="3">
    <source>
        <dbReference type="EMBL" id="GIG55141.1"/>
    </source>
</evidence>
<sequence length="126" mass="12795">MIVPKHGLISAARLRQEVHGITRVIIARTDGIALYDDVPLKERDGGAALTAALLGLAATATAAFGLGAARASMTVGEDGTIVFAAVDAGHVLAVILDPEGDPLAAGEAVLVEAERLRALSGMARTT</sequence>
<keyword evidence="4" id="KW-1185">Reference proteome</keyword>
<dbReference type="Pfam" id="PF03259">
    <property type="entry name" value="Robl_LC7"/>
    <property type="match status" value="1"/>
</dbReference>
<keyword evidence="1" id="KW-0472">Membrane</keyword>
<proteinExistence type="predicted"/>
<evidence type="ECO:0000256" key="1">
    <source>
        <dbReference type="SAM" id="Phobius"/>
    </source>
</evidence>
<evidence type="ECO:0000313" key="4">
    <source>
        <dbReference type="Proteomes" id="UP000652354"/>
    </source>
</evidence>
<protein>
    <recommendedName>
        <fullName evidence="2">Roadblock/LAMTOR2 domain-containing protein</fullName>
    </recommendedName>
</protein>
<dbReference type="Gene3D" id="3.30.450.30">
    <property type="entry name" value="Dynein light chain 2a, cytoplasmic"/>
    <property type="match status" value="1"/>
</dbReference>
<feature type="domain" description="Roadblock/LAMTOR2" evidence="2">
    <location>
        <begin position="12"/>
        <end position="96"/>
    </location>
</feature>
<dbReference type="EMBL" id="BONR01000004">
    <property type="protein sequence ID" value="GIG55141.1"/>
    <property type="molecule type" value="Genomic_DNA"/>
</dbReference>
<keyword evidence="1" id="KW-0812">Transmembrane</keyword>
<comment type="caution">
    <text evidence="3">The sequence shown here is derived from an EMBL/GenBank/DDBJ whole genome shotgun (WGS) entry which is preliminary data.</text>
</comment>
<reference evidence="3" key="1">
    <citation type="submission" date="2021-01" db="EMBL/GenBank/DDBJ databases">
        <title>Whole genome shotgun sequence of Demequina activiva NBRC 110675.</title>
        <authorList>
            <person name="Komaki H."/>
            <person name="Tamura T."/>
        </authorList>
    </citation>
    <scope>NUCLEOTIDE SEQUENCE</scope>
    <source>
        <strain evidence="3">NBRC 110675</strain>
    </source>
</reference>
<dbReference type="AlphaFoldDB" id="A0A919Q3I0"/>
<dbReference type="RefSeq" id="WP_203656344.1">
    <property type="nucleotide sequence ID" value="NZ_BONR01000004.1"/>
</dbReference>
<dbReference type="Proteomes" id="UP000652354">
    <property type="component" value="Unassembled WGS sequence"/>
</dbReference>